<reference evidence="1" key="1">
    <citation type="journal article" date="2014" name="Front. Microbiol.">
        <title>High frequency of phylogenetically diverse reductive dehalogenase-homologous genes in deep subseafloor sedimentary metagenomes.</title>
        <authorList>
            <person name="Kawai M."/>
            <person name="Futagami T."/>
            <person name="Toyoda A."/>
            <person name="Takaki Y."/>
            <person name="Nishi S."/>
            <person name="Hori S."/>
            <person name="Arai W."/>
            <person name="Tsubouchi T."/>
            <person name="Morono Y."/>
            <person name="Uchiyama I."/>
            <person name="Ito T."/>
            <person name="Fujiyama A."/>
            <person name="Inagaki F."/>
            <person name="Takami H."/>
        </authorList>
    </citation>
    <scope>NUCLEOTIDE SEQUENCE</scope>
    <source>
        <strain evidence="1">Expedition CK06-06</strain>
    </source>
</reference>
<dbReference type="AlphaFoldDB" id="X1KUK0"/>
<gene>
    <name evidence="1" type="ORF">S03H2_72092</name>
</gene>
<evidence type="ECO:0000313" key="1">
    <source>
        <dbReference type="EMBL" id="GAH97310.1"/>
    </source>
</evidence>
<proteinExistence type="predicted"/>
<dbReference type="EMBL" id="BARU01048553">
    <property type="protein sequence ID" value="GAH97310.1"/>
    <property type="molecule type" value="Genomic_DNA"/>
</dbReference>
<organism evidence="1">
    <name type="scientific">marine sediment metagenome</name>
    <dbReference type="NCBI Taxonomy" id="412755"/>
    <lineage>
        <taxon>unclassified sequences</taxon>
        <taxon>metagenomes</taxon>
        <taxon>ecological metagenomes</taxon>
    </lineage>
</organism>
<sequence length="71" mass="8519">ILFKFRLCYNKLVVSEYNLAWGIQRFVRKEGVRIQETETRIKSCRVLHIAYIVTRLSRLPVNQLILKPSNW</sequence>
<feature type="non-terminal residue" evidence="1">
    <location>
        <position position="1"/>
    </location>
</feature>
<comment type="caution">
    <text evidence="1">The sequence shown here is derived from an EMBL/GenBank/DDBJ whole genome shotgun (WGS) entry which is preliminary data.</text>
</comment>
<protein>
    <submittedName>
        <fullName evidence="1">Uncharacterized protein</fullName>
    </submittedName>
</protein>
<accession>X1KUK0</accession>
<name>X1KUK0_9ZZZZ</name>